<proteinExistence type="predicted"/>
<organism evidence="1 2">
    <name type="scientific">Agaricus bisporus var. burnettii</name>
    <dbReference type="NCBI Taxonomy" id="192524"/>
    <lineage>
        <taxon>Eukaryota</taxon>
        <taxon>Fungi</taxon>
        <taxon>Dikarya</taxon>
        <taxon>Basidiomycota</taxon>
        <taxon>Agaricomycotina</taxon>
        <taxon>Agaricomycetes</taxon>
        <taxon>Agaricomycetidae</taxon>
        <taxon>Agaricales</taxon>
        <taxon>Agaricineae</taxon>
        <taxon>Agaricaceae</taxon>
        <taxon>Agaricus</taxon>
    </lineage>
</organism>
<dbReference type="Proteomes" id="UP000629468">
    <property type="component" value="Unassembled WGS sequence"/>
</dbReference>
<comment type="caution">
    <text evidence="1">The sequence shown here is derived from an EMBL/GenBank/DDBJ whole genome shotgun (WGS) entry which is preliminary data.</text>
</comment>
<accession>A0A8H7FCF0</accession>
<name>A0A8H7FCF0_AGABI</name>
<protein>
    <submittedName>
        <fullName evidence="1">Uncharacterized protein</fullName>
    </submittedName>
</protein>
<evidence type="ECO:0000313" key="1">
    <source>
        <dbReference type="EMBL" id="KAF7785045.1"/>
    </source>
</evidence>
<reference evidence="1 2" key="1">
    <citation type="journal article" name="Sci. Rep.">
        <title>Telomere-to-telomere assembled and centromere annotated genomes of the two main subspecies of the button mushroom Agaricus bisporus reveal especially polymorphic chromosome ends.</title>
        <authorList>
            <person name="Sonnenberg A.S.M."/>
            <person name="Sedaghat-Telgerd N."/>
            <person name="Lavrijssen B."/>
            <person name="Ohm R.A."/>
            <person name="Hendrickx P.M."/>
            <person name="Scholtmeijer K."/>
            <person name="Baars J.J.P."/>
            <person name="van Peer A."/>
        </authorList>
    </citation>
    <scope>NUCLEOTIDE SEQUENCE [LARGE SCALE GENOMIC DNA]</scope>
    <source>
        <strain evidence="1 2">H119_p4</strain>
    </source>
</reference>
<gene>
    <name evidence="1" type="ORF">Agabi119p4_1210</name>
</gene>
<dbReference type="AlphaFoldDB" id="A0A8H7FCF0"/>
<evidence type="ECO:0000313" key="2">
    <source>
        <dbReference type="Proteomes" id="UP000629468"/>
    </source>
</evidence>
<dbReference type="EMBL" id="JABXXO010000001">
    <property type="protein sequence ID" value="KAF7785045.1"/>
    <property type="molecule type" value="Genomic_DNA"/>
</dbReference>
<sequence>MRTLKRYLNAVDFLAEVEILKKTDFRSILSHWPVRRQLLETRPRIIVEDVFSQAVETHSPRLALKASSVPVLQMMIALLNHTTDVAGVCHDLKEYVVARI</sequence>